<sequence length="788" mass="81435">MTAAMTRTRSRPPAQGAPRATARRASAQWVTGAAAAAAVLLCSLSIHGVLEGFGWMWPLSLSVAAVSVATALARRFRFPTVLVPVAGLASLTMALTWMFSFDTAFLGIIPTSGTAARAGALLSDAQTVVISQVIPVVPDQGVVFIACLAVGLVTVLVDTLAVTLRMPAASGLGLFTILLVPGIIKPQSVGTAGFLAAALGFLLVLAAGAWQERADSRTGRNRPTGSHAAGAVGIGAGAVTAALLLPLAIPGFSTGAFPQGARFDLFAGTTGLNPVVTLGNDLRQPSATGRITYATDSPRPLYLRSTTLEDFSGSRWAPDTRSDSRRLGTSTMTPLESVSASIPTTVTTTVIGSQSYSSPWLLAPYAPSSVSEVGGAWTWDPSTMTILSADGSADPQSSYQVRSVSPTMTGEMLRGIGPAPEGAVDPVFTDLPDDLPQVIRDTAREAVGAETAPYGQALALQSYLRSARFSYSLDAPVEGGYDGNGMDVLARFLEQRSGYCVHFASAMAVMAREVGIPSRMGLGYAPGRATNETRTGATGQELDEFVVDSRDAHAWPELYFEGAGWVRFEPTPSRGVVPSYAVPRQQNAGAAAQTDADPRELQASGPPSVPSPAASPPASPQPVGPAETGGAPFAGAGIGFLAAVLAFLTPRGLRRRRTRKRQRAHAELGGGAGLAWEEAIDLAQDYGFPARTADSPRSYAARLAADAGLTGPSAAALDRLRQAYEAEAYAAPATVPGPPGRASSPQGRTSSSWADIGLLAAGLRAAVPAGTRIKAALFPASLGRGRRT</sequence>
<keyword evidence="2" id="KW-0472">Membrane</keyword>
<feature type="transmembrane region" description="Helical" evidence="2">
    <location>
        <begin position="190"/>
        <end position="210"/>
    </location>
</feature>
<evidence type="ECO:0000256" key="1">
    <source>
        <dbReference type="SAM" id="MobiDB-lite"/>
    </source>
</evidence>
<feature type="transmembrane region" description="Helical" evidence="2">
    <location>
        <begin position="633"/>
        <end position="653"/>
    </location>
</feature>
<feature type="transmembrane region" description="Helical" evidence="2">
    <location>
        <begin position="80"/>
        <end position="99"/>
    </location>
</feature>
<dbReference type="InterPro" id="IPR038765">
    <property type="entry name" value="Papain-like_cys_pep_sf"/>
</dbReference>
<gene>
    <name evidence="4" type="ORF">H9638_04725</name>
</gene>
<feature type="transmembrane region" description="Helical" evidence="2">
    <location>
        <begin position="168"/>
        <end position="184"/>
    </location>
</feature>
<proteinExistence type="predicted"/>
<accession>A0ABR8YFX0</accession>
<evidence type="ECO:0000256" key="2">
    <source>
        <dbReference type="SAM" id="Phobius"/>
    </source>
</evidence>
<feature type="transmembrane region" description="Helical" evidence="2">
    <location>
        <begin position="55"/>
        <end position="73"/>
    </location>
</feature>
<feature type="region of interest" description="Disordered" evidence="1">
    <location>
        <begin position="585"/>
        <end position="630"/>
    </location>
</feature>
<feature type="transmembrane region" description="Helical" evidence="2">
    <location>
        <begin position="29"/>
        <end position="49"/>
    </location>
</feature>
<feature type="transmembrane region" description="Helical" evidence="2">
    <location>
        <begin position="141"/>
        <end position="161"/>
    </location>
</feature>
<dbReference type="InterPro" id="IPR002931">
    <property type="entry name" value="Transglutaminase-like"/>
</dbReference>
<feature type="domain" description="Transglutaminase-like" evidence="3">
    <location>
        <begin position="492"/>
        <end position="572"/>
    </location>
</feature>
<feature type="transmembrane region" description="Helical" evidence="2">
    <location>
        <begin position="231"/>
        <end position="249"/>
    </location>
</feature>
<keyword evidence="5" id="KW-1185">Reference proteome</keyword>
<feature type="region of interest" description="Disordered" evidence="1">
    <location>
        <begin position="1"/>
        <end position="21"/>
    </location>
</feature>
<keyword evidence="2" id="KW-1133">Transmembrane helix</keyword>
<organism evidence="4 5">
    <name type="scientific">Arthrobacter pullicola</name>
    <dbReference type="NCBI Taxonomy" id="2762224"/>
    <lineage>
        <taxon>Bacteria</taxon>
        <taxon>Bacillati</taxon>
        <taxon>Actinomycetota</taxon>
        <taxon>Actinomycetes</taxon>
        <taxon>Micrococcales</taxon>
        <taxon>Micrococcaceae</taxon>
        <taxon>Arthrobacter</taxon>
    </lineage>
</organism>
<comment type="caution">
    <text evidence="4">The sequence shown here is derived from an EMBL/GenBank/DDBJ whole genome shotgun (WGS) entry which is preliminary data.</text>
</comment>
<dbReference type="Gene3D" id="3.10.620.30">
    <property type="match status" value="1"/>
</dbReference>
<evidence type="ECO:0000313" key="5">
    <source>
        <dbReference type="Proteomes" id="UP000652763"/>
    </source>
</evidence>
<feature type="compositionally biased region" description="Pro residues" evidence="1">
    <location>
        <begin position="607"/>
        <end position="623"/>
    </location>
</feature>
<dbReference type="InterPro" id="IPR052901">
    <property type="entry name" value="Bact_TGase-like"/>
</dbReference>
<evidence type="ECO:0000259" key="3">
    <source>
        <dbReference type="SMART" id="SM00460"/>
    </source>
</evidence>
<dbReference type="Pfam" id="PF11992">
    <property type="entry name" value="TgpA_N"/>
    <property type="match status" value="1"/>
</dbReference>
<dbReference type="SUPFAM" id="SSF54001">
    <property type="entry name" value="Cysteine proteinases"/>
    <property type="match status" value="1"/>
</dbReference>
<dbReference type="InterPro" id="IPR021878">
    <property type="entry name" value="TgpA_N"/>
</dbReference>
<dbReference type="Pfam" id="PF01841">
    <property type="entry name" value="Transglut_core"/>
    <property type="match status" value="1"/>
</dbReference>
<dbReference type="PANTHER" id="PTHR42736:SF1">
    <property type="entry name" value="PROTEIN-GLUTAMINE GAMMA-GLUTAMYLTRANSFERASE"/>
    <property type="match status" value="1"/>
</dbReference>
<dbReference type="Proteomes" id="UP000652763">
    <property type="component" value="Unassembled WGS sequence"/>
</dbReference>
<keyword evidence="2" id="KW-0812">Transmembrane</keyword>
<dbReference type="SMART" id="SM00460">
    <property type="entry name" value="TGc"/>
    <property type="match status" value="1"/>
</dbReference>
<evidence type="ECO:0000313" key="4">
    <source>
        <dbReference type="EMBL" id="MBD8043112.1"/>
    </source>
</evidence>
<dbReference type="PANTHER" id="PTHR42736">
    <property type="entry name" value="PROTEIN-GLUTAMINE GAMMA-GLUTAMYLTRANSFERASE"/>
    <property type="match status" value="1"/>
</dbReference>
<dbReference type="EMBL" id="JACSQC010000002">
    <property type="protein sequence ID" value="MBD8043112.1"/>
    <property type="molecule type" value="Genomic_DNA"/>
</dbReference>
<name>A0ABR8YFX0_9MICC</name>
<dbReference type="RefSeq" id="WP_191746054.1">
    <property type="nucleotide sequence ID" value="NZ_JACSQC010000002.1"/>
</dbReference>
<protein>
    <submittedName>
        <fullName evidence="4">Transglutaminase domain-containing protein</fullName>
    </submittedName>
</protein>
<reference evidence="4 5" key="1">
    <citation type="submission" date="2020-08" db="EMBL/GenBank/DDBJ databases">
        <title>A Genomic Blueprint of the Chicken Gut Microbiome.</title>
        <authorList>
            <person name="Gilroy R."/>
            <person name="Ravi A."/>
            <person name="Getino M."/>
            <person name="Pursley I."/>
            <person name="Horton D.L."/>
            <person name="Alikhan N.-F."/>
            <person name="Baker D."/>
            <person name="Gharbi K."/>
            <person name="Hall N."/>
            <person name="Watson M."/>
            <person name="Adriaenssens E.M."/>
            <person name="Foster-Nyarko E."/>
            <person name="Jarju S."/>
            <person name="Secka A."/>
            <person name="Antonio M."/>
            <person name="Oren A."/>
            <person name="Chaudhuri R."/>
            <person name="La Ragione R.M."/>
            <person name="Hildebrand F."/>
            <person name="Pallen M.J."/>
        </authorList>
    </citation>
    <scope>NUCLEOTIDE SEQUENCE [LARGE SCALE GENOMIC DNA]</scope>
    <source>
        <strain evidence="4 5">Sa2BUA2</strain>
    </source>
</reference>